<accession>A0AA39H1Z8</accession>
<evidence type="ECO:0000259" key="1">
    <source>
        <dbReference type="Pfam" id="PF24524"/>
    </source>
</evidence>
<dbReference type="Proteomes" id="UP001175271">
    <property type="component" value="Unassembled WGS sequence"/>
</dbReference>
<dbReference type="EMBL" id="JAUCMV010000005">
    <property type="protein sequence ID" value="KAK0397748.1"/>
    <property type="molecule type" value="Genomic_DNA"/>
</dbReference>
<reference evidence="2" key="1">
    <citation type="submission" date="2023-06" db="EMBL/GenBank/DDBJ databases">
        <title>Genomic analysis of the entomopathogenic nematode Steinernema hermaphroditum.</title>
        <authorList>
            <person name="Schwarz E.M."/>
            <person name="Heppert J.K."/>
            <person name="Baniya A."/>
            <person name="Schwartz H.T."/>
            <person name="Tan C.-H."/>
            <person name="Antoshechkin I."/>
            <person name="Sternberg P.W."/>
            <person name="Goodrich-Blair H."/>
            <person name="Dillman A.R."/>
        </authorList>
    </citation>
    <scope>NUCLEOTIDE SEQUENCE</scope>
    <source>
        <strain evidence="2">PS9179</strain>
        <tissue evidence="2">Whole animal</tissue>
    </source>
</reference>
<name>A0AA39H1Z8_9BILA</name>
<dbReference type="AlphaFoldDB" id="A0AA39H1Z8"/>
<dbReference type="InterPro" id="IPR056017">
    <property type="entry name" value="DUF7596"/>
</dbReference>
<keyword evidence="3" id="KW-1185">Reference proteome</keyword>
<gene>
    <name evidence="2" type="ORF">QR680_002250</name>
</gene>
<sequence>MHNRHQSKLSPHSCLSTALTMDAVLLERVNELITGTKTQRALNGGLLPLNNNASVLEVAEISTVTVVDTDGETPVAFGAFNRYSANQAYCMLNEIVDKYRKNYVKVEKVEKEGADKRNMMLKIADVVEERTSLGGLPQYFNAFAERMARPLLQHVVDALLENTVGTGNMDVKKNITVDLYDGMNPEYNTFDDALWRDFSGFVVTDRYRYFEIDIPKNSLIDVVSKQEKSGATLRFDDLNKKSEPFFGDYDSCVAIAHRQDFLDFFTRLHGVKGTIAFDEGNEPAGYVLSLHDRILQCYAETAQISNELLAKHVSSMEADTVKMFIRHDDEWIGKDLLASATSTRRVRRFHTRTMPAQVKWSKVFVVNTGLNLF</sequence>
<proteinExistence type="predicted"/>
<organism evidence="2 3">
    <name type="scientific">Steinernema hermaphroditum</name>
    <dbReference type="NCBI Taxonomy" id="289476"/>
    <lineage>
        <taxon>Eukaryota</taxon>
        <taxon>Metazoa</taxon>
        <taxon>Ecdysozoa</taxon>
        <taxon>Nematoda</taxon>
        <taxon>Chromadorea</taxon>
        <taxon>Rhabditida</taxon>
        <taxon>Tylenchina</taxon>
        <taxon>Panagrolaimomorpha</taxon>
        <taxon>Strongyloidoidea</taxon>
        <taxon>Steinernematidae</taxon>
        <taxon>Steinernema</taxon>
    </lineage>
</organism>
<dbReference type="Pfam" id="PF24524">
    <property type="entry name" value="DUF7596"/>
    <property type="match status" value="1"/>
</dbReference>
<evidence type="ECO:0000313" key="3">
    <source>
        <dbReference type="Proteomes" id="UP001175271"/>
    </source>
</evidence>
<feature type="domain" description="DUF7596" evidence="1">
    <location>
        <begin position="49"/>
        <end position="203"/>
    </location>
</feature>
<protein>
    <recommendedName>
        <fullName evidence="1">DUF7596 domain-containing protein</fullName>
    </recommendedName>
</protein>
<evidence type="ECO:0000313" key="2">
    <source>
        <dbReference type="EMBL" id="KAK0397748.1"/>
    </source>
</evidence>
<comment type="caution">
    <text evidence="2">The sequence shown here is derived from an EMBL/GenBank/DDBJ whole genome shotgun (WGS) entry which is preliminary data.</text>
</comment>